<protein>
    <submittedName>
        <fullName evidence="2">Uncharacterized protein</fullName>
    </submittedName>
</protein>
<accession>A0A3M7QT11</accession>
<sequence>TSSSRTVSLAASCGCSQTSSGQSTPRQQAKQKRTPSMQRQSNVQSSTETLCSETSQLQRQHELLGAAYLREAKSKHRSVGGDDDELLSIVARTNSEEVALGRPVNSTKNFEDSYSEDDSYYSHLYAENKKLLEKTKMEKILKQNKLNNNDSDSSSVCSASNATSKKSYRVCNKYGKQFYPFPYVRNSLATQSDERIYAYDNFDCINECVEEVSEF</sequence>
<comment type="caution">
    <text evidence="2">The sequence shown here is derived from an EMBL/GenBank/DDBJ whole genome shotgun (WGS) entry which is preliminary data.</text>
</comment>
<name>A0A3M7QT11_BRAPC</name>
<feature type="non-terminal residue" evidence="2">
    <location>
        <position position="1"/>
    </location>
</feature>
<proteinExistence type="predicted"/>
<feature type="compositionally biased region" description="Polar residues" evidence="1">
    <location>
        <begin position="34"/>
        <end position="50"/>
    </location>
</feature>
<keyword evidence="3" id="KW-1185">Reference proteome</keyword>
<reference evidence="2 3" key="1">
    <citation type="journal article" date="2018" name="Sci. Rep.">
        <title>Genomic signatures of local adaptation to the degree of environmental predictability in rotifers.</title>
        <authorList>
            <person name="Franch-Gras L."/>
            <person name="Hahn C."/>
            <person name="Garcia-Roger E.M."/>
            <person name="Carmona M.J."/>
            <person name="Serra M."/>
            <person name="Gomez A."/>
        </authorList>
    </citation>
    <scope>NUCLEOTIDE SEQUENCE [LARGE SCALE GENOMIC DNA]</scope>
    <source>
        <strain evidence="2">HYR1</strain>
    </source>
</reference>
<evidence type="ECO:0000256" key="1">
    <source>
        <dbReference type="SAM" id="MobiDB-lite"/>
    </source>
</evidence>
<organism evidence="2 3">
    <name type="scientific">Brachionus plicatilis</name>
    <name type="common">Marine rotifer</name>
    <name type="synonym">Brachionus muelleri</name>
    <dbReference type="NCBI Taxonomy" id="10195"/>
    <lineage>
        <taxon>Eukaryota</taxon>
        <taxon>Metazoa</taxon>
        <taxon>Spiralia</taxon>
        <taxon>Gnathifera</taxon>
        <taxon>Rotifera</taxon>
        <taxon>Eurotatoria</taxon>
        <taxon>Monogononta</taxon>
        <taxon>Pseudotrocha</taxon>
        <taxon>Ploima</taxon>
        <taxon>Brachionidae</taxon>
        <taxon>Brachionus</taxon>
    </lineage>
</organism>
<gene>
    <name evidence="2" type="ORF">BpHYR1_012798</name>
</gene>
<feature type="region of interest" description="Disordered" evidence="1">
    <location>
        <begin position="1"/>
        <end position="50"/>
    </location>
</feature>
<dbReference type="Proteomes" id="UP000276133">
    <property type="component" value="Unassembled WGS sequence"/>
</dbReference>
<feature type="compositionally biased region" description="Low complexity" evidence="1">
    <location>
        <begin position="10"/>
        <end position="24"/>
    </location>
</feature>
<evidence type="ECO:0000313" key="3">
    <source>
        <dbReference type="Proteomes" id="UP000276133"/>
    </source>
</evidence>
<evidence type="ECO:0000313" key="2">
    <source>
        <dbReference type="EMBL" id="RNA14201.1"/>
    </source>
</evidence>
<dbReference type="AlphaFoldDB" id="A0A3M7QT11"/>
<dbReference type="EMBL" id="REGN01005241">
    <property type="protein sequence ID" value="RNA14201.1"/>
    <property type="molecule type" value="Genomic_DNA"/>
</dbReference>